<dbReference type="Pfam" id="PF01494">
    <property type="entry name" value="FAD_binding_3"/>
    <property type="match status" value="1"/>
</dbReference>
<dbReference type="Gene3D" id="3.50.50.60">
    <property type="entry name" value="FAD/NAD(P)-binding domain"/>
    <property type="match status" value="1"/>
</dbReference>
<dbReference type="InterPro" id="IPR002938">
    <property type="entry name" value="FAD-bd"/>
</dbReference>
<dbReference type="InterPro" id="IPR036188">
    <property type="entry name" value="FAD/NAD-bd_sf"/>
</dbReference>
<dbReference type="Proteomes" id="UP000000377">
    <property type="component" value="Chromosome"/>
</dbReference>
<evidence type="ECO:0000256" key="2">
    <source>
        <dbReference type="ARBA" id="ARBA00022630"/>
    </source>
</evidence>
<evidence type="ECO:0000256" key="3">
    <source>
        <dbReference type="ARBA" id="ARBA00022827"/>
    </source>
</evidence>
<protein>
    <submittedName>
        <fullName evidence="5">Pentachlorophenol 4-monooxygenase</fullName>
    </submittedName>
</protein>
<dbReference type="PATRIC" id="fig|749414.3.peg.9896"/>
<evidence type="ECO:0000259" key="4">
    <source>
        <dbReference type="Pfam" id="PF01494"/>
    </source>
</evidence>
<dbReference type="PRINTS" id="PR00420">
    <property type="entry name" value="RNGMNOXGNASE"/>
</dbReference>
<keyword evidence="3" id="KW-0274">FAD</keyword>
<dbReference type="eggNOG" id="COG0654">
    <property type="taxonomic scope" value="Bacteria"/>
</dbReference>
<dbReference type="EMBL" id="CP002047">
    <property type="protein sequence ID" value="ADI12729.1"/>
    <property type="molecule type" value="Genomic_DNA"/>
</dbReference>
<dbReference type="KEGG" id="sbh:SBI_09611"/>
<gene>
    <name evidence="5" type="ordered locus">SBI_09611</name>
</gene>
<name>D7C9L7_STRBB</name>
<evidence type="ECO:0000313" key="6">
    <source>
        <dbReference type="Proteomes" id="UP000000377"/>
    </source>
</evidence>
<sequence length="302" mass="32897">MRRRGHRDHRDHQPQNVNGQAALAARYFFAASRPVDSAGTPAAACTLWASSTDVTITTMSSGTRWIDTARQATTYRTGRVLLAGDAAHVYAPVGGQGLNVGIVDAANLGWKLAAVVCGWVGEDIPDTYTTERHPVAARLLQNTRAQIALMRPDPQTRALWEMFSDLMDLDDAHRYVADMLAGMDVRYDLGDDHRLVGTLCPDMKLTLERPDPDIVTAVTRSADLLREGRGLLLDLVDRAEVRDAAAAWTGRVNTVTARTDRVDVDALLIRPDGCVAWALPTGQDLDATTLVRALGTWFGQPA</sequence>
<dbReference type="InterPro" id="IPR050641">
    <property type="entry name" value="RIFMO-like"/>
</dbReference>
<organism evidence="5 6">
    <name type="scientific">Streptomyces bingchenggensis (strain BCW-1)</name>
    <dbReference type="NCBI Taxonomy" id="749414"/>
    <lineage>
        <taxon>Bacteria</taxon>
        <taxon>Bacillati</taxon>
        <taxon>Actinomycetota</taxon>
        <taxon>Actinomycetes</taxon>
        <taxon>Kitasatosporales</taxon>
        <taxon>Streptomycetaceae</taxon>
        <taxon>Streptomyces</taxon>
    </lineage>
</organism>
<keyword evidence="2" id="KW-0285">Flavoprotein</keyword>
<keyword evidence="5" id="KW-0560">Oxidoreductase</keyword>
<dbReference type="Pfam" id="PF21274">
    <property type="entry name" value="Rng_hyd_C"/>
    <property type="match status" value="1"/>
</dbReference>
<dbReference type="AlphaFoldDB" id="D7C9L7"/>
<reference evidence="5 6" key="1">
    <citation type="journal article" date="2010" name="J. Bacteriol.">
        <title>Genome sequence of the milbemycin-producing bacterium Streptomyces bingchenggensis.</title>
        <authorList>
            <person name="Wang X.J."/>
            <person name="Yan Y.J."/>
            <person name="Zhang B."/>
            <person name="An J."/>
            <person name="Wang J.J."/>
            <person name="Tian J."/>
            <person name="Jiang L."/>
            <person name="Chen Y.H."/>
            <person name="Huang S.X."/>
            <person name="Yin M."/>
            <person name="Zhang J."/>
            <person name="Gao A.L."/>
            <person name="Liu C.X."/>
            <person name="Zhu Z.X."/>
            <person name="Xiang W.S."/>
        </authorList>
    </citation>
    <scope>NUCLEOTIDE SEQUENCE [LARGE SCALE GENOMIC DNA]</scope>
    <source>
        <strain evidence="5 6">BCW-1</strain>
    </source>
</reference>
<keyword evidence="6" id="KW-1185">Reference proteome</keyword>
<dbReference type="Gene3D" id="3.40.30.120">
    <property type="match status" value="1"/>
</dbReference>
<dbReference type="GO" id="GO:0071949">
    <property type="term" value="F:FAD binding"/>
    <property type="evidence" value="ECO:0007669"/>
    <property type="project" value="InterPro"/>
</dbReference>
<evidence type="ECO:0000313" key="5">
    <source>
        <dbReference type="EMBL" id="ADI12729.1"/>
    </source>
</evidence>
<dbReference type="GO" id="GO:0016709">
    <property type="term" value="F:oxidoreductase activity, acting on paired donors, with incorporation or reduction of molecular oxygen, NAD(P)H as one donor, and incorporation of one atom of oxygen"/>
    <property type="evidence" value="ECO:0007669"/>
    <property type="project" value="UniProtKB-ARBA"/>
</dbReference>
<evidence type="ECO:0000256" key="1">
    <source>
        <dbReference type="ARBA" id="ARBA00001974"/>
    </source>
</evidence>
<dbReference type="PANTHER" id="PTHR43004:SF19">
    <property type="entry name" value="BINDING MONOOXYGENASE, PUTATIVE (JCVI)-RELATED"/>
    <property type="match status" value="1"/>
</dbReference>
<comment type="cofactor">
    <cofactor evidence="1">
        <name>FAD</name>
        <dbReference type="ChEBI" id="CHEBI:57692"/>
    </cofactor>
</comment>
<feature type="domain" description="FAD-binding" evidence="4">
    <location>
        <begin position="52"/>
        <end position="143"/>
    </location>
</feature>
<dbReference type="SUPFAM" id="SSF51905">
    <property type="entry name" value="FAD/NAD(P)-binding domain"/>
    <property type="match status" value="1"/>
</dbReference>
<proteinExistence type="predicted"/>
<dbReference type="STRING" id="749414.SBI_09611"/>
<accession>D7C9L7</accession>
<dbReference type="PANTHER" id="PTHR43004">
    <property type="entry name" value="TRK SYSTEM POTASSIUM UPTAKE PROTEIN"/>
    <property type="match status" value="1"/>
</dbReference>
<keyword evidence="5" id="KW-0503">Monooxygenase</keyword>
<dbReference type="HOGENOM" id="CLU_921061_0_0_11"/>